<keyword evidence="1" id="KW-1133">Transmembrane helix</keyword>
<protein>
    <submittedName>
        <fullName evidence="2">Uncharacterized protein</fullName>
    </submittedName>
</protein>
<organism evidence="2 3">
    <name type="scientific">Dictyocaulus viviparus</name>
    <name type="common">Bovine lungworm</name>
    <dbReference type="NCBI Taxonomy" id="29172"/>
    <lineage>
        <taxon>Eukaryota</taxon>
        <taxon>Metazoa</taxon>
        <taxon>Ecdysozoa</taxon>
        <taxon>Nematoda</taxon>
        <taxon>Chromadorea</taxon>
        <taxon>Rhabditida</taxon>
        <taxon>Rhabditina</taxon>
        <taxon>Rhabditomorpha</taxon>
        <taxon>Strongyloidea</taxon>
        <taxon>Metastrongylidae</taxon>
        <taxon>Dictyocaulus</taxon>
    </lineage>
</organism>
<proteinExistence type="predicted"/>
<accession>A0A0D8XAP9</accession>
<keyword evidence="1" id="KW-0472">Membrane</keyword>
<feature type="transmembrane region" description="Helical" evidence="1">
    <location>
        <begin position="12"/>
        <end position="30"/>
    </location>
</feature>
<reference evidence="3" key="2">
    <citation type="journal article" date="2016" name="Sci. Rep.">
        <title>Dictyocaulus viviparus genome, variome and transcriptome elucidate lungworm biology and support future intervention.</title>
        <authorList>
            <person name="McNulty S.N."/>
            <person name="Strube C."/>
            <person name="Rosa B.A."/>
            <person name="Martin J.C."/>
            <person name="Tyagi R."/>
            <person name="Choi Y.J."/>
            <person name="Wang Q."/>
            <person name="Hallsworth Pepin K."/>
            <person name="Zhang X."/>
            <person name="Ozersky P."/>
            <person name="Wilson R.K."/>
            <person name="Sternberg P.W."/>
            <person name="Gasser R.B."/>
            <person name="Mitreva M."/>
        </authorList>
    </citation>
    <scope>NUCLEOTIDE SEQUENCE [LARGE SCALE GENOMIC DNA]</scope>
    <source>
        <strain evidence="3">HannoverDv2000</strain>
    </source>
</reference>
<evidence type="ECO:0000313" key="3">
    <source>
        <dbReference type="Proteomes" id="UP000053766"/>
    </source>
</evidence>
<gene>
    <name evidence="2" type="ORF">DICVIV_13341</name>
</gene>
<sequence length="126" mass="15109">MMKYHKLWRPIRLVIDMFTILIVLSVITLSKLQNDYHDEKAISVEDILHYNSLYPTEDRGQPQDQTQDFGKSTINKFSCVSGEALSMEIMRNWKIQILLIMFIDKYAYVFSWFEVFRFDYEVNITH</sequence>
<name>A0A0D8XAP9_DICVI</name>
<evidence type="ECO:0000256" key="1">
    <source>
        <dbReference type="SAM" id="Phobius"/>
    </source>
</evidence>
<dbReference type="AlphaFoldDB" id="A0A0D8XAP9"/>
<dbReference type="EMBL" id="KN717047">
    <property type="protein sequence ID" value="KJH40699.1"/>
    <property type="molecule type" value="Genomic_DNA"/>
</dbReference>
<evidence type="ECO:0000313" key="2">
    <source>
        <dbReference type="EMBL" id="KJH40699.1"/>
    </source>
</evidence>
<reference evidence="2 3" key="1">
    <citation type="submission" date="2013-11" db="EMBL/GenBank/DDBJ databases">
        <title>Draft genome of the bovine lungworm Dictyocaulus viviparus.</title>
        <authorList>
            <person name="Mitreva M."/>
        </authorList>
    </citation>
    <scope>NUCLEOTIDE SEQUENCE [LARGE SCALE GENOMIC DNA]</scope>
    <source>
        <strain evidence="2 3">HannoverDv2000</strain>
    </source>
</reference>
<keyword evidence="1" id="KW-0812">Transmembrane</keyword>
<keyword evidence="3" id="KW-1185">Reference proteome</keyword>
<dbReference type="Proteomes" id="UP000053766">
    <property type="component" value="Unassembled WGS sequence"/>
</dbReference>